<sequence length="428" mass="49892">MYIYPYFNTMNTKFPGLFLLALCCTTLLFAKEVAEEIPPPDYIKTIQFVGDSEFSGTPIIALGKPLTLTFDDIHGNEKDYYYKISHYNFDWTPSMLYKNEFLDGFDDVRIYQYENSFNTLQMYSHYTLTIPNQDSRALKVSGNYMITVYDSYNEAVFSRKFIVYENITTTRAVVKRSRDLNFINTKQSVQFEVSSPNLILRDPERTVETMIIQNNDINTAITGLKPQYTITNTLIYKYDQESSFYGGNEFLFFDNKEIRSATAGIQSVDLQEIYHHYLLTDIVRANRRYTYNPDINGNFVVRNLRADNSNVEADYVWMHFALECYENIGDGTIHIYGNFNNYTLDDSTKLTYDKKSGKYFLTRLFKQGFYNYRYVLQRPDGSIDQGFISGNFDETENEYTIITYYRAPATRYDRVIGIGIANSANITN</sequence>
<feature type="domain" description="Type 9 secretion system plug protein N-terminal" evidence="2">
    <location>
        <begin position="43"/>
        <end position="165"/>
    </location>
</feature>
<dbReference type="InterPro" id="IPR031345">
    <property type="entry name" value="T9SS_Plug_N"/>
</dbReference>
<keyword evidence="1" id="KW-0732">Signal</keyword>
<evidence type="ECO:0000313" key="4">
    <source>
        <dbReference type="Proteomes" id="UP000292262"/>
    </source>
</evidence>
<reference evidence="3 4" key="1">
    <citation type="submission" date="2019-02" db="EMBL/GenBank/DDBJ databases">
        <title>Genomic Encyclopedia of Type Strains, Phase IV (KMG-IV): sequencing the most valuable type-strain genomes for metagenomic binning, comparative biology and taxonomic classification.</title>
        <authorList>
            <person name="Goeker M."/>
        </authorList>
    </citation>
    <scope>NUCLEOTIDE SEQUENCE [LARGE SCALE GENOMIC DNA]</scope>
    <source>
        <strain evidence="3 4">DSM 17196</strain>
    </source>
</reference>
<feature type="signal peptide" evidence="1">
    <location>
        <begin position="1"/>
        <end position="30"/>
    </location>
</feature>
<evidence type="ECO:0000259" key="2">
    <source>
        <dbReference type="Pfam" id="PF17116"/>
    </source>
</evidence>
<evidence type="ECO:0000256" key="1">
    <source>
        <dbReference type="SAM" id="SignalP"/>
    </source>
</evidence>
<name>A0A4Q7NX82_9FLAO</name>
<gene>
    <name evidence="3" type="ORF">EV197_3081</name>
</gene>
<evidence type="ECO:0000313" key="3">
    <source>
        <dbReference type="EMBL" id="RZS91973.1"/>
    </source>
</evidence>
<protein>
    <submittedName>
        <fullName evidence="3">Uncharacterized protein DUF5103</fullName>
    </submittedName>
</protein>
<dbReference type="EMBL" id="SGXE01000005">
    <property type="protein sequence ID" value="RZS91973.1"/>
    <property type="molecule type" value="Genomic_DNA"/>
</dbReference>
<dbReference type="AlphaFoldDB" id="A0A4Q7NX82"/>
<dbReference type="Pfam" id="PF17116">
    <property type="entry name" value="T9SS_plug_1st"/>
    <property type="match status" value="1"/>
</dbReference>
<keyword evidence="4" id="KW-1185">Reference proteome</keyword>
<feature type="chain" id="PRO_5020844966" evidence="1">
    <location>
        <begin position="31"/>
        <end position="428"/>
    </location>
</feature>
<dbReference type="Proteomes" id="UP000292262">
    <property type="component" value="Unassembled WGS sequence"/>
</dbReference>
<accession>A0A4Q7NX82</accession>
<proteinExistence type="predicted"/>
<organism evidence="3 4">
    <name type="scientific">Aquimarina brevivitae</name>
    <dbReference type="NCBI Taxonomy" id="323412"/>
    <lineage>
        <taxon>Bacteria</taxon>
        <taxon>Pseudomonadati</taxon>
        <taxon>Bacteroidota</taxon>
        <taxon>Flavobacteriia</taxon>
        <taxon>Flavobacteriales</taxon>
        <taxon>Flavobacteriaceae</taxon>
        <taxon>Aquimarina</taxon>
    </lineage>
</organism>
<comment type="caution">
    <text evidence="3">The sequence shown here is derived from an EMBL/GenBank/DDBJ whole genome shotgun (WGS) entry which is preliminary data.</text>
</comment>